<evidence type="ECO:0000313" key="2">
    <source>
        <dbReference type="Proteomes" id="UP000824013"/>
    </source>
</evidence>
<gene>
    <name evidence="1" type="ORF">H9820_03750</name>
</gene>
<dbReference type="AlphaFoldDB" id="A0A9D1ZLX8"/>
<evidence type="ECO:0000313" key="1">
    <source>
        <dbReference type="EMBL" id="HIY92044.1"/>
    </source>
</evidence>
<reference evidence="1" key="2">
    <citation type="submission" date="2021-04" db="EMBL/GenBank/DDBJ databases">
        <authorList>
            <person name="Gilroy R."/>
        </authorList>
    </citation>
    <scope>NUCLEOTIDE SEQUENCE</scope>
    <source>
        <strain evidence="1">3204</strain>
    </source>
</reference>
<sequence length="64" mass="7320">MAHFVKLENGTYLNVDLISCITANNKAYTLGDDDPRLVLTNKDVENILNATGYYKPKVRRFEDQ</sequence>
<accession>A0A9D1ZLX8</accession>
<dbReference type="EMBL" id="DXCM01000025">
    <property type="protein sequence ID" value="HIY92044.1"/>
    <property type="molecule type" value="Genomic_DNA"/>
</dbReference>
<reference evidence="1" key="1">
    <citation type="journal article" date="2021" name="PeerJ">
        <title>Extensive microbial diversity within the chicken gut microbiome revealed by metagenomics and culture.</title>
        <authorList>
            <person name="Gilroy R."/>
            <person name="Ravi A."/>
            <person name="Getino M."/>
            <person name="Pursley I."/>
            <person name="Horton D.L."/>
            <person name="Alikhan N.F."/>
            <person name="Baker D."/>
            <person name="Gharbi K."/>
            <person name="Hall N."/>
            <person name="Watson M."/>
            <person name="Adriaenssens E.M."/>
            <person name="Foster-Nyarko E."/>
            <person name="Jarju S."/>
            <person name="Secka A."/>
            <person name="Antonio M."/>
            <person name="Oren A."/>
            <person name="Chaudhuri R.R."/>
            <person name="La Ragione R."/>
            <person name="Hildebrand F."/>
            <person name="Pallen M.J."/>
        </authorList>
    </citation>
    <scope>NUCLEOTIDE SEQUENCE</scope>
    <source>
        <strain evidence="1">3204</strain>
    </source>
</reference>
<proteinExistence type="predicted"/>
<organism evidence="1 2">
    <name type="scientific">Candidatus Companilactobacillus pullicola</name>
    <dbReference type="NCBI Taxonomy" id="2838523"/>
    <lineage>
        <taxon>Bacteria</taxon>
        <taxon>Bacillati</taxon>
        <taxon>Bacillota</taxon>
        <taxon>Bacilli</taxon>
        <taxon>Lactobacillales</taxon>
        <taxon>Lactobacillaceae</taxon>
        <taxon>Companilactobacillus</taxon>
    </lineage>
</organism>
<comment type="caution">
    <text evidence="1">The sequence shown here is derived from an EMBL/GenBank/DDBJ whole genome shotgun (WGS) entry which is preliminary data.</text>
</comment>
<protein>
    <submittedName>
        <fullName evidence="1">Uncharacterized protein</fullName>
    </submittedName>
</protein>
<dbReference type="Proteomes" id="UP000824013">
    <property type="component" value="Unassembled WGS sequence"/>
</dbReference>
<name>A0A9D1ZLX8_9LACO</name>